<keyword evidence="3" id="KW-0804">Transcription</keyword>
<dbReference type="Proteomes" id="UP001058273">
    <property type="component" value="Chromosome"/>
</dbReference>
<dbReference type="InterPro" id="IPR011006">
    <property type="entry name" value="CheY-like_superfamily"/>
</dbReference>
<dbReference type="InterPro" id="IPR001789">
    <property type="entry name" value="Sig_transdc_resp-reg_receiver"/>
</dbReference>
<evidence type="ECO:0000256" key="4">
    <source>
        <dbReference type="PROSITE-ProRule" id="PRU00169"/>
    </source>
</evidence>
<evidence type="ECO:0000256" key="3">
    <source>
        <dbReference type="ARBA" id="ARBA00023163"/>
    </source>
</evidence>
<reference evidence="7" key="2">
    <citation type="submission" date="2022-08" db="EMBL/GenBank/DDBJ databases">
        <authorList>
            <person name="Poehlein A."/>
            <person name="Guzman J."/>
            <person name="Daniel R."/>
            <person name="Vilcinskas A."/>
        </authorList>
    </citation>
    <scope>NUCLEOTIDE SEQUENCE</scope>
    <source>
        <strain evidence="7">G314FT</strain>
    </source>
</reference>
<dbReference type="InterPro" id="IPR018062">
    <property type="entry name" value="HTH_AraC-typ_CS"/>
</dbReference>
<dbReference type="PROSITE" id="PS50110">
    <property type="entry name" value="RESPONSE_REGULATORY"/>
    <property type="match status" value="1"/>
</dbReference>
<accession>A0ABY5NYC3</accession>
<feature type="modified residue" description="4-aspartylphosphate" evidence="4">
    <location>
        <position position="55"/>
    </location>
</feature>
<dbReference type="SUPFAM" id="SSF52172">
    <property type="entry name" value="CheY-like"/>
    <property type="match status" value="1"/>
</dbReference>
<dbReference type="Gene3D" id="3.40.50.2300">
    <property type="match status" value="1"/>
</dbReference>
<reference evidence="7" key="1">
    <citation type="submission" date="2022-08" db="EMBL/GenBank/DDBJ databases">
        <title>Genome sequence of Vagococcus luciliae DSM 112651.</title>
        <authorList>
            <person name="Juan G."/>
            <person name="Anja P."/>
            <person name="Rolf D."/>
            <person name="Kampfer P."/>
            <person name="Vilcinskas A."/>
        </authorList>
    </citation>
    <scope>NUCLEOTIDE SEQUENCE</scope>
    <source>
        <strain evidence="7">G314FT</strain>
    </source>
</reference>
<dbReference type="PROSITE" id="PS01124">
    <property type="entry name" value="HTH_ARAC_FAMILY_2"/>
    <property type="match status" value="1"/>
</dbReference>
<dbReference type="Pfam" id="PF12833">
    <property type="entry name" value="HTH_18"/>
    <property type="match status" value="1"/>
</dbReference>
<dbReference type="SUPFAM" id="SSF46689">
    <property type="entry name" value="Homeodomain-like"/>
    <property type="match status" value="2"/>
</dbReference>
<dbReference type="InterPro" id="IPR018060">
    <property type="entry name" value="HTH_AraC"/>
</dbReference>
<name>A0ABY5NYC3_9ENTE</name>
<keyword evidence="8" id="KW-1185">Reference proteome</keyword>
<protein>
    <submittedName>
        <fullName evidence="7">HTH-type transcriptional activator RhaR</fullName>
    </submittedName>
</protein>
<dbReference type="PANTHER" id="PTHR43280:SF28">
    <property type="entry name" value="HTH-TYPE TRANSCRIPTIONAL ACTIVATOR RHAS"/>
    <property type="match status" value="1"/>
</dbReference>
<keyword evidence="4" id="KW-0597">Phosphoprotein</keyword>
<dbReference type="RefSeq" id="WP_257702165.1">
    <property type="nucleotide sequence ID" value="NZ_CP102451.1"/>
</dbReference>
<organism evidence="7 8">
    <name type="scientific">Vagococcus luciliae</name>
    <dbReference type="NCBI Taxonomy" id="2920380"/>
    <lineage>
        <taxon>Bacteria</taxon>
        <taxon>Bacillati</taxon>
        <taxon>Bacillota</taxon>
        <taxon>Bacilli</taxon>
        <taxon>Lactobacillales</taxon>
        <taxon>Enterococcaceae</taxon>
        <taxon>Vagococcus</taxon>
    </lineage>
</organism>
<dbReference type="PRINTS" id="PR00032">
    <property type="entry name" value="HTHARAC"/>
</dbReference>
<keyword evidence="2" id="KW-0238">DNA-binding</keyword>
<evidence type="ECO:0000313" key="7">
    <source>
        <dbReference type="EMBL" id="UUV98656.1"/>
    </source>
</evidence>
<dbReference type="SMART" id="SM00342">
    <property type="entry name" value="HTH_ARAC"/>
    <property type="match status" value="1"/>
</dbReference>
<evidence type="ECO:0000259" key="6">
    <source>
        <dbReference type="PROSITE" id="PS50110"/>
    </source>
</evidence>
<dbReference type="Gene3D" id="1.10.10.60">
    <property type="entry name" value="Homeodomain-like"/>
    <property type="match status" value="2"/>
</dbReference>
<evidence type="ECO:0000259" key="5">
    <source>
        <dbReference type="PROSITE" id="PS01124"/>
    </source>
</evidence>
<evidence type="ECO:0000313" key="8">
    <source>
        <dbReference type="Proteomes" id="UP001058273"/>
    </source>
</evidence>
<sequence length="256" mass="30030">MCYMMIVTNDKKVNAKIKDLVNTYFINVFLLPDSTSYDDAIRVTNNYFPEIILLDITLKDANPFDLQKKLQTIRPNCRFITIDHEENFSHIKQSMQLGSLDYLTFPFNEQETLESIHRAIISLNQISLLGKSTKDRVSTNNDMTYSMIDYIHTNYQNQLTLDKLADYLHLNKYYVSNLFKKETGMTFNNYLTDYRIEQAKVLLKESDDLLADISHQVGYSDPAYFSRIFKKKTNMSPISYRQLYYGDTRPIVSMMN</sequence>
<feature type="domain" description="HTH araC/xylS-type" evidence="5">
    <location>
        <begin position="145"/>
        <end position="243"/>
    </location>
</feature>
<dbReference type="InterPro" id="IPR009057">
    <property type="entry name" value="Homeodomain-like_sf"/>
</dbReference>
<keyword evidence="1" id="KW-0805">Transcription regulation</keyword>
<evidence type="ECO:0000256" key="2">
    <source>
        <dbReference type="ARBA" id="ARBA00023125"/>
    </source>
</evidence>
<dbReference type="PANTHER" id="PTHR43280">
    <property type="entry name" value="ARAC-FAMILY TRANSCRIPTIONAL REGULATOR"/>
    <property type="match status" value="1"/>
</dbReference>
<dbReference type="Pfam" id="PF00072">
    <property type="entry name" value="Response_reg"/>
    <property type="match status" value="1"/>
</dbReference>
<proteinExistence type="predicted"/>
<feature type="domain" description="Response regulatory" evidence="6">
    <location>
        <begin position="3"/>
        <end position="120"/>
    </location>
</feature>
<evidence type="ECO:0000256" key="1">
    <source>
        <dbReference type="ARBA" id="ARBA00023015"/>
    </source>
</evidence>
<dbReference type="InterPro" id="IPR020449">
    <property type="entry name" value="Tscrpt_reg_AraC-type_HTH"/>
</dbReference>
<dbReference type="PROSITE" id="PS00041">
    <property type="entry name" value="HTH_ARAC_FAMILY_1"/>
    <property type="match status" value="1"/>
</dbReference>
<gene>
    <name evidence="7" type="primary">rhaR_1</name>
    <name evidence="7" type="ORF">G314FT_08100</name>
</gene>
<dbReference type="EMBL" id="CP102451">
    <property type="protein sequence ID" value="UUV98656.1"/>
    <property type="molecule type" value="Genomic_DNA"/>
</dbReference>